<proteinExistence type="inferred from homology"/>
<dbReference type="InterPro" id="IPR046346">
    <property type="entry name" value="Aminoacid_DH-like_N_sf"/>
</dbReference>
<feature type="binding site" evidence="8">
    <location>
        <position position="77"/>
    </location>
    <ligand>
        <name>NADP(+)</name>
        <dbReference type="ChEBI" id="CHEBI:58349"/>
    </ligand>
</feature>
<dbReference type="HAMAP" id="MF_00222">
    <property type="entry name" value="Shikimate_DH_AroE"/>
    <property type="match status" value="1"/>
</dbReference>
<evidence type="ECO:0000256" key="5">
    <source>
        <dbReference type="ARBA" id="ARBA00023002"/>
    </source>
</evidence>
<feature type="binding site" evidence="8">
    <location>
        <position position="215"/>
    </location>
    <ligand>
        <name>shikimate</name>
        <dbReference type="ChEBI" id="CHEBI:36208"/>
    </ligand>
</feature>
<feature type="binding site" evidence="8">
    <location>
        <position position="86"/>
    </location>
    <ligand>
        <name>shikimate</name>
        <dbReference type="ChEBI" id="CHEBI:36208"/>
    </ligand>
</feature>
<comment type="pathway">
    <text evidence="1 8">Metabolic intermediate biosynthesis; chorismate biosynthesis; chorismate from D-erythrose 4-phosphate and phosphoenolpyruvate: step 4/7.</text>
</comment>
<protein>
    <recommendedName>
        <fullName evidence="2 8">Shikimate dehydrogenase (NADP(+))</fullName>
        <shortName evidence="8">SDH</shortName>
        <ecNumber evidence="2 8">1.1.1.25</ecNumber>
    </recommendedName>
</protein>
<feature type="domain" description="Quinate/shikimate 5-dehydrogenase/glutamyl-tRNA reductase" evidence="9">
    <location>
        <begin position="118"/>
        <end position="190"/>
    </location>
</feature>
<dbReference type="Pfam" id="PF01488">
    <property type="entry name" value="Shikimate_DH"/>
    <property type="match status" value="1"/>
</dbReference>
<evidence type="ECO:0000256" key="4">
    <source>
        <dbReference type="ARBA" id="ARBA00022857"/>
    </source>
</evidence>
<dbReference type="InterPro" id="IPR041121">
    <property type="entry name" value="SDH_C"/>
</dbReference>
<dbReference type="InterPro" id="IPR011342">
    <property type="entry name" value="Shikimate_DH"/>
</dbReference>
<evidence type="ECO:0000313" key="12">
    <source>
        <dbReference type="EMBL" id="AHF73022.1"/>
    </source>
</evidence>
<dbReference type="NCBIfam" id="NF001310">
    <property type="entry name" value="PRK00258.1-2"/>
    <property type="match status" value="1"/>
</dbReference>
<dbReference type="STRING" id="2342.SOPEG_0352"/>
<dbReference type="NCBIfam" id="TIGR00507">
    <property type="entry name" value="aroE"/>
    <property type="match status" value="1"/>
</dbReference>
<evidence type="ECO:0000259" key="11">
    <source>
        <dbReference type="Pfam" id="PF18317"/>
    </source>
</evidence>
<dbReference type="GO" id="GO:0019632">
    <property type="term" value="P:shikimate metabolic process"/>
    <property type="evidence" value="ECO:0007669"/>
    <property type="project" value="InterPro"/>
</dbReference>
<dbReference type="CDD" id="cd01065">
    <property type="entry name" value="NAD_bind_Shikimate_DH"/>
    <property type="match status" value="1"/>
</dbReference>
<dbReference type="PANTHER" id="PTHR21089">
    <property type="entry name" value="SHIKIMATE DEHYDROGENASE"/>
    <property type="match status" value="1"/>
</dbReference>
<dbReference type="FunFam" id="3.40.50.720:FF:000104">
    <property type="entry name" value="Shikimate dehydrogenase (NADP(+))"/>
    <property type="match status" value="1"/>
</dbReference>
<dbReference type="Gene3D" id="3.40.50.10860">
    <property type="entry name" value="Leucine Dehydrogenase, chain A, domain 1"/>
    <property type="match status" value="1"/>
</dbReference>
<dbReference type="AlphaFoldDB" id="W0HKL6"/>
<feature type="domain" description="Shikimate dehydrogenase substrate binding N-terminal" evidence="10">
    <location>
        <begin position="6"/>
        <end position="88"/>
    </location>
</feature>
<feature type="binding site" evidence="8">
    <location>
        <begin position="14"/>
        <end position="16"/>
    </location>
    <ligand>
        <name>shikimate</name>
        <dbReference type="ChEBI" id="CHEBI:36208"/>
    </ligand>
</feature>
<comment type="function">
    <text evidence="8">Involved in the biosynthesis of the chorismate, which leads to the biosynthesis of aromatic amino acids. Catalyzes the reversible NADPH linked reduction of 3-dehydroshikimate (DHSA) to yield shikimate (SA).</text>
</comment>
<evidence type="ECO:0000256" key="6">
    <source>
        <dbReference type="ARBA" id="ARBA00023141"/>
    </source>
</evidence>
<dbReference type="Pfam" id="PF18317">
    <property type="entry name" value="SDH_C"/>
    <property type="match status" value="1"/>
</dbReference>
<keyword evidence="6 8" id="KW-0057">Aromatic amino acid biosynthesis</keyword>
<dbReference type="GO" id="GO:0005829">
    <property type="term" value="C:cytosol"/>
    <property type="evidence" value="ECO:0007669"/>
    <property type="project" value="TreeGrafter"/>
</dbReference>
<dbReference type="EC" id="1.1.1.25" evidence="2 8"/>
<dbReference type="SUPFAM" id="SSF51735">
    <property type="entry name" value="NAD(P)-binding Rossmann-fold domains"/>
    <property type="match status" value="1"/>
</dbReference>
<dbReference type="Proteomes" id="UP000019025">
    <property type="component" value="Chromosome"/>
</dbReference>
<feature type="binding site" evidence="8">
    <location>
        <position position="244"/>
    </location>
    <ligand>
        <name>shikimate</name>
        <dbReference type="ChEBI" id="CHEBI:36208"/>
    </ligand>
</feature>
<dbReference type="Gene3D" id="3.40.50.720">
    <property type="entry name" value="NAD(P)-binding Rossmann-like Domain"/>
    <property type="match status" value="1"/>
</dbReference>
<evidence type="ECO:0000256" key="2">
    <source>
        <dbReference type="ARBA" id="ARBA00012962"/>
    </source>
</evidence>
<dbReference type="KEGG" id="pes:SOPEG_0352"/>
<feature type="binding site" evidence="8">
    <location>
        <position position="213"/>
    </location>
    <ligand>
        <name>NADP(+)</name>
        <dbReference type="ChEBI" id="CHEBI:58349"/>
    </ligand>
</feature>
<feature type="active site" description="Proton acceptor" evidence="8">
    <location>
        <position position="65"/>
    </location>
</feature>
<sequence length="272" mass="29105">MDTYAVFGNPINHSRSPRIHALFAAETGLAHPYGRVLAPLDGFEQTLRQFFDAGGLGANITLPFKERAFSLCDQLTERGSLAGAVNTIKKLPDGTLLGDNTDGIGLVSDLQRLALLRQDSRVLLVGAGGAARGVILPLLSYGCKVVLTNRTFPRAQELVEFYHHVGDISALPLERLGTPDYDLIINATSTGVQGGIPPLPASVIAPAVCCYDMFYQQGETPFIAWCRRHGALHCADGLGMLVGQAASAFFLWHGVLPSVLPVLETLRAELAA</sequence>
<dbReference type="PANTHER" id="PTHR21089:SF1">
    <property type="entry name" value="BIFUNCTIONAL 3-DEHYDROQUINATE DEHYDRATASE_SHIKIMATE DEHYDROGENASE, CHLOROPLASTIC"/>
    <property type="match status" value="1"/>
</dbReference>
<feature type="domain" description="SDH C-terminal" evidence="11">
    <location>
        <begin position="237"/>
        <end position="267"/>
    </location>
</feature>
<evidence type="ECO:0000256" key="3">
    <source>
        <dbReference type="ARBA" id="ARBA00022605"/>
    </source>
</evidence>
<dbReference type="GO" id="GO:0050661">
    <property type="term" value="F:NADP binding"/>
    <property type="evidence" value="ECO:0007669"/>
    <property type="project" value="InterPro"/>
</dbReference>
<keyword evidence="3 8" id="KW-0028">Amino-acid biosynthesis</keyword>
<evidence type="ECO:0000256" key="8">
    <source>
        <dbReference type="HAMAP-Rule" id="MF_00222"/>
    </source>
</evidence>
<keyword evidence="13" id="KW-1185">Reference proteome</keyword>
<dbReference type="InterPro" id="IPR013708">
    <property type="entry name" value="Shikimate_DH-bd_N"/>
</dbReference>
<evidence type="ECO:0000256" key="1">
    <source>
        <dbReference type="ARBA" id="ARBA00004871"/>
    </source>
</evidence>
<reference evidence="12 13" key="1">
    <citation type="journal article" date="2014" name="Genome Biol. Evol.">
        <title>Genome degeneration and adaptation in a nascent stage of symbiosis.</title>
        <authorList>
            <person name="Oakeson K.F."/>
            <person name="Gil R."/>
            <person name="Clayton A.L."/>
            <person name="Dunn D.M."/>
            <person name="von Niederhausern A.C."/>
            <person name="Hamil C."/>
            <person name="Aoyagi A."/>
            <person name="Duval B."/>
            <person name="Baca A."/>
            <person name="Silva F.J."/>
            <person name="Vallier A."/>
            <person name="Jackson D.G."/>
            <person name="Latorre A."/>
            <person name="Weiss R.B."/>
            <person name="Heddi A."/>
            <person name="Moya A."/>
            <person name="Dale C."/>
        </authorList>
    </citation>
    <scope>NUCLEOTIDE SEQUENCE [LARGE SCALE GENOMIC DNA]</scope>
    <source>
        <strain evidence="13">none</strain>
    </source>
</reference>
<dbReference type="InterPro" id="IPR006151">
    <property type="entry name" value="Shikm_DH/Glu-tRNA_Rdtase"/>
</dbReference>
<evidence type="ECO:0000259" key="10">
    <source>
        <dbReference type="Pfam" id="PF08501"/>
    </source>
</evidence>
<dbReference type="FunFam" id="3.40.50.10860:FF:000006">
    <property type="entry name" value="Shikimate dehydrogenase (NADP(+))"/>
    <property type="match status" value="1"/>
</dbReference>
<dbReference type="Pfam" id="PF08501">
    <property type="entry name" value="Shikimate_dh_N"/>
    <property type="match status" value="1"/>
</dbReference>
<evidence type="ECO:0000313" key="13">
    <source>
        <dbReference type="Proteomes" id="UP000019025"/>
    </source>
</evidence>
<feature type="binding site" evidence="8">
    <location>
        <begin position="126"/>
        <end position="130"/>
    </location>
    <ligand>
        <name>NADP(+)</name>
        <dbReference type="ChEBI" id="CHEBI:58349"/>
    </ligand>
</feature>
<dbReference type="SUPFAM" id="SSF53223">
    <property type="entry name" value="Aminoacid dehydrogenase-like, N-terminal domain"/>
    <property type="match status" value="1"/>
</dbReference>
<dbReference type="GO" id="GO:0009423">
    <property type="term" value="P:chorismate biosynthetic process"/>
    <property type="evidence" value="ECO:0007669"/>
    <property type="project" value="UniProtKB-UniRule"/>
</dbReference>
<comment type="subunit">
    <text evidence="8">Homodimer.</text>
</comment>
<feature type="binding site" evidence="8">
    <location>
        <position position="61"/>
    </location>
    <ligand>
        <name>shikimate</name>
        <dbReference type="ChEBI" id="CHEBI:36208"/>
    </ligand>
</feature>
<evidence type="ECO:0000256" key="7">
    <source>
        <dbReference type="ARBA" id="ARBA00049442"/>
    </source>
</evidence>
<feature type="binding site" evidence="8">
    <location>
        <begin position="149"/>
        <end position="154"/>
    </location>
    <ligand>
        <name>NADP(+)</name>
        <dbReference type="ChEBI" id="CHEBI:58349"/>
    </ligand>
</feature>
<comment type="similarity">
    <text evidence="8">Belongs to the shikimate dehydrogenase family.</text>
</comment>
<dbReference type="RefSeq" id="WP_025244091.1">
    <property type="nucleotide sequence ID" value="NZ_CP006568.1"/>
</dbReference>
<dbReference type="InterPro" id="IPR022893">
    <property type="entry name" value="Shikimate_DH_fam"/>
</dbReference>
<evidence type="ECO:0000259" key="9">
    <source>
        <dbReference type="Pfam" id="PF01488"/>
    </source>
</evidence>
<name>W0HKL6_9GAMM</name>
<dbReference type="InterPro" id="IPR036291">
    <property type="entry name" value="NAD(P)-bd_dom_sf"/>
</dbReference>
<gene>
    <name evidence="8 12" type="primary">aroE</name>
    <name evidence="12" type="ORF">SOPEG_0352</name>
</gene>
<organism evidence="12 13">
    <name type="scientific">Candidatus Sodalis pierantonii str. SOPE</name>
    <dbReference type="NCBI Taxonomy" id="2342"/>
    <lineage>
        <taxon>Bacteria</taxon>
        <taxon>Pseudomonadati</taxon>
        <taxon>Pseudomonadota</taxon>
        <taxon>Gammaproteobacteria</taxon>
        <taxon>Enterobacterales</taxon>
        <taxon>Bruguierivoracaceae</taxon>
        <taxon>Sodalis</taxon>
    </lineage>
</organism>
<dbReference type="GO" id="GO:0008652">
    <property type="term" value="P:amino acid biosynthetic process"/>
    <property type="evidence" value="ECO:0007669"/>
    <property type="project" value="UniProtKB-KW"/>
</dbReference>
<dbReference type="eggNOG" id="COG0169">
    <property type="taxonomic scope" value="Bacteria"/>
</dbReference>
<keyword evidence="5 8" id="KW-0560">Oxidoreductase</keyword>
<accession>W0HKL6</accession>
<dbReference type="GO" id="GO:0004764">
    <property type="term" value="F:shikimate 3-dehydrogenase (NADP+) activity"/>
    <property type="evidence" value="ECO:0007669"/>
    <property type="project" value="UniProtKB-UniRule"/>
</dbReference>
<feature type="binding site" evidence="8">
    <location>
        <position position="237"/>
    </location>
    <ligand>
        <name>NADP(+)</name>
        <dbReference type="ChEBI" id="CHEBI:58349"/>
    </ligand>
</feature>
<feature type="binding site" evidence="8">
    <location>
        <position position="102"/>
    </location>
    <ligand>
        <name>shikimate</name>
        <dbReference type="ChEBI" id="CHEBI:36208"/>
    </ligand>
</feature>
<dbReference type="EMBL" id="CP006568">
    <property type="protein sequence ID" value="AHF73022.1"/>
    <property type="molecule type" value="Genomic_DNA"/>
</dbReference>
<comment type="catalytic activity">
    <reaction evidence="7 8">
        <text>shikimate + NADP(+) = 3-dehydroshikimate + NADPH + H(+)</text>
        <dbReference type="Rhea" id="RHEA:17737"/>
        <dbReference type="ChEBI" id="CHEBI:15378"/>
        <dbReference type="ChEBI" id="CHEBI:16630"/>
        <dbReference type="ChEBI" id="CHEBI:36208"/>
        <dbReference type="ChEBI" id="CHEBI:57783"/>
        <dbReference type="ChEBI" id="CHEBI:58349"/>
        <dbReference type="EC" id="1.1.1.25"/>
    </reaction>
</comment>
<dbReference type="UniPathway" id="UPA00053">
    <property type="reaction ID" value="UER00087"/>
</dbReference>
<dbReference type="PATRIC" id="fig|2342.5.peg.346"/>
<dbReference type="GO" id="GO:0009073">
    <property type="term" value="P:aromatic amino acid family biosynthetic process"/>
    <property type="evidence" value="ECO:0007669"/>
    <property type="project" value="UniProtKB-KW"/>
</dbReference>
<dbReference type="HOGENOM" id="CLU_044063_2_1_6"/>
<keyword evidence="4 8" id="KW-0521">NADP</keyword>